<keyword evidence="3" id="KW-1185">Reference proteome</keyword>
<sequence length="161" mass="16618">MSLSPALASATVPTAGASTLSPSQTPAFMGGGLHGSTTQTQFIEGYGRITATINNDTGQVTTVHPDGSITKTNIEVLAKDLQARLKDATPQQIAMVKATAKATAQSRVSKEDVCPYLVTAVGTIHGFTWAEVLGMAAVNPAIAGIAALGEAFFWTWVGSHC</sequence>
<dbReference type="STRING" id="185761.SAMN05660282_02215"/>
<evidence type="ECO:0000256" key="1">
    <source>
        <dbReference type="SAM" id="MobiDB-lite"/>
    </source>
</evidence>
<evidence type="ECO:0000313" key="2">
    <source>
        <dbReference type="EMBL" id="SFG87169.1"/>
    </source>
</evidence>
<dbReference type="Proteomes" id="UP000199065">
    <property type="component" value="Unassembled WGS sequence"/>
</dbReference>
<gene>
    <name evidence="2" type="ORF">SAMN05660282_02215</name>
</gene>
<protein>
    <submittedName>
        <fullName evidence="2">Uncharacterized protein</fullName>
    </submittedName>
</protein>
<feature type="compositionally biased region" description="Polar residues" evidence="1">
    <location>
        <begin position="16"/>
        <end position="26"/>
    </location>
</feature>
<accession>A0A1I2VFG0</accession>
<organism evidence="2 3">
    <name type="scientific">Corynebacterium spheniscorum</name>
    <dbReference type="NCBI Taxonomy" id="185761"/>
    <lineage>
        <taxon>Bacteria</taxon>
        <taxon>Bacillati</taxon>
        <taxon>Actinomycetota</taxon>
        <taxon>Actinomycetes</taxon>
        <taxon>Mycobacteriales</taxon>
        <taxon>Corynebacteriaceae</taxon>
        <taxon>Corynebacterium</taxon>
    </lineage>
</organism>
<reference evidence="2 3" key="1">
    <citation type="submission" date="2016-10" db="EMBL/GenBank/DDBJ databases">
        <authorList>
            <person name="de Groot N.N."/>
        </authorList>
    </citation>
    <scope>NUCLEOTIDE SEQUENCE [LARGE SCALE GENOMIC DNA]</scope>
    <source>
        <strain>J11</strain>
        <strain evidence="3">PG 39</strain>
    </source>
</reference>
<dbReference type="EMBL" id="FOPJ01000022">
    <property type="protein sequence ID" value="SFG87169.1"/>
    <property type="molecule type" value="Genomic_DNA"/>
</dbReference>
<proteinExistence type="predicted"/>
<dbReference type="AlphaFoldDB" id="A0A1I2VFG0"/>
<evidence type="ECO:0000313" key="3">
    <source>
        <dbReference type="Proteomes" id="UP000199065"/>
    </source>
</evidence>
<feature type="region of interest" description="Disordered" evidence="1">
    <location>
        <begin position="1"/>
        <end position="33"/>
    </location>
</feature>
<name>A0A1I2VFG0_9CORY</name>